<sequence length="77" mass="8742">MRYFYYDGEALLHNSKAPKIRLFSVILMGKNLIQNPCQNKDISVEFKNPCSDWLLALLSALPFGNYATMPFLAKPSS</sequence>
<dbReference type="RefSeq" id="WP_411956314.1">
    <property type="nucleotide sequence ID" value="NZ_JANUCP010000009.1"/>
</dbReference>
<comment type="caution">
    <text evidence="1">The sequence shown here is derived from an EMBL/GenBank/DDBJ whole genome shotgun (WGS) entry which is preliminary data.</text>
</comment>
<reference evidence="1 2" key="1">
    <citation type="submission" date="2022-08" db="EMBL/GenBank/DDBJ databases">
        <title>Bacterial and archaeal communities from various locations to study Microbial Dark Matter (Phase II).</title>
        <authorList>
            <person name="Stepanauskas R."/>
        </authorList>
    </citation>
    <scope>NUCLEOTIDE SEQUENCE [LARGE SCALE GENOMIC DNA]</scope>
    <source>
        <strain evidence="1 2">PD1</strain>
    </source>
</reference>
<accession>A0ABT2ESV5</accession>
<evidence type="ECO:0000313" key="2">
    <source>
        <dbReference type="Proteomes" id="UP001204798"/>
    </source>
</evidence>
<dbReference type="Proteomes" id="UP001204798">
    <property type="component" value="Unassembled WGS sequence"/>
</dbReference>
<proteinExistence type="predicted"/>
<name>A0ABT2ESV5_9BACT</name>
<dbReference type="EMBL" id="JANUCP010000009">
    <property type="protein sequence ID" value="MCS3921044.1"/>
    <property type="molecule type" value="Genomic_DNA"/>
</dbReference>
<protein>
    <submittedName>
        <fullName evidence="1">Uncharacterized protein</fullName>
    </submittedName>
</protein>
<evidence type="ECO:0000313" key="1">
    <source>
        <dbReference type="EMBL" id="MCS3921044.1"/>
    </source>
</evidence>
<organism evidence="1 2">
    <name type="scientific">Candidatus Fervidibacter sacchari</name>
    <dbReference type="NCBI Taxonomy" id="1448929"/>
    <lineage>
        <taxon>Bacteria</taxon>
        <taxon>Candidatus Fervidibacterota</taxon>
        <taxon>Candidatus Fervidibacter</taxon>
    </lineage>
</organism>
<keyword evidence="2" id="KW-1185">Reference proteome</keyword>
<gene>
    <name evidence="1" type="ORF">M2350_003485</name>
</gene>